<comment type="caution">
    <text evidence="5">The sequence shown here is derived from an EMBL/GenBank/DDBJ whole genome shotgun (WGS) entry which is preliminary data.</text>
</comment>
<dbReference type="PANTHER" id="PTHR30121">
    <property type="entry name" value="UNCHARACTERIZED PROTEIN YJGR-RELATED"/>
    <property type="match status" value="1"/>
</dbReference>
<gene>
    <name evidence="5" type="ORF">CKO28_17330</name>
</gene>
<dbReference type="Pfam" id="PF19044">
    <property type="entry name" value="P-loop_TraG"/>
    <property type="match status" value="1"/>
</dbReference>
<dbReference type="InterPro" id="IPR043964">
    <property type="entry name" value="P-loop_TraG"/>
</dbReference>
<evidence type="ECO:0000259" key="4">
    <source>
        <dbReference type="SMART" id="SM00382"/>
    </source>
</evidence>
<feature type="domain" description="AAA+ ATPase" evidence="4">
    <location>
        <begin position="442"/>
        <end position="708"/>
    </location>
</feature>
<dbReference type="InterPro" id="IPR018145">
    <property type="entry name" value="CagE_TrbE_VirB_cntrl_dom"/>
</dbReference>
<dbReference type="InterPro" id="IPR051162">
    <property type="entry name" value="T4SS_component"/>
</dbReference>
<comment type="similarity">
    <text evidence="1">Belongs to the TrbE/VirB4 family.</text>
</comment>
<dbReference type="InterPro" id="IPR003593">
    <property type="entry name" value="AAA+_ATPase"/>
</dbReference>
<name>A0ABS1DIP6_9PROT</name>
<dbReference type="Gene3D" id="3.40.50.300">
    <property type="entry name" value="P-loop containing nucleotide triphosphate hydrolases"/>
    <property type="match status" value="1"/>
</dbReference>
<proteinExistence type="inferred from homology"/>
<dbReference type="NCBIfam" id="NF010447">
    <property type="entry name" value="PRK13873.1"/>
    <property type="match status" value="1"/>
</dbReference>
<evidence type="ECO:0000256" key="1">
    <source>
        <dbReference type="ARBA" id="ARBA00006512"/>
    </source>
</evidence>
<dbReference type="SMART" id="SM00382">
    <property type="entry name" value="AAA"/>
    <property type="match status" value="1"/>
</dbReference>
<dbReference type="PANTHER" id="PTHR30121:SF12">
    <property type="entry name" value="TYPE IV SECRETION SYSTEM PROTEIN CAGE"/>
    <property type="match status" value="1"/>
</dbReference>
<dbReference type="SUPFAM" id="SSF52540">
    <property type="entry name" value="P-loop containing nucleoside triphosphate hydrolases"/>
    <property type="match status" value="1"/>
</dbReference>
<dbReference type="RefSeq" id="WP_200342144.1">
    <property type="nucleotide sequence ID" value="NZ_NRRL01000062.1"/>
</dbReference>
<keyword evidence="6" id="KW-1185">Reference proteome</keyword>
<organism evidence="5 6">
    <name type="scientific">Rhodovibrio sodomensis</name>
    <dbReference type="NCBI Taxonomy" id="1088"/>
    <lineage>
        <taxon>Bacteria</taxon>
        <taxon>Pseudomonadati</taxon>
        <taxon>Pseudomonadota</taxon>
        <taxon>Alphaproteobacteria</taxon>
        <taxon>Rhodospirillales</taxon>
        <taxon>Rhodovibrionaceae</taxon>
        <taxon>Rhodovibrio</taxon>
    </lineage>
</organism>
<reference evidence="5 6" key="1">
    <citation type="journal article" date="2020" name="Microorganisms">
        <title>Osmotic Adaptation and Compatible Solute Biosynthesis of Phototrophic Bacteria as Revealed from Genome Analyses.</title>
        <authorList>
            <person name="Imhoff J.F."/>
            <person name="Rahn T."/>
            <person name="Kunzel S."/>
            <person name="Keller A."/>
            <person name="Neulinger S.C."/>
        </authorList>
    </citation>
    <scope>NUCLEOTIDE SEQUENCE [LARGE SCALE GENOMIC DNA]</scope>
    <source>
        <strain evidence="5 6">DSM 9895</strain>
    </source>
</reference>
<accession>A0ABS1DIP6</accession>
<keyword evidence="3" id="KW-0067">ATP-binding</keyword>
<keyword evidence="2" id="KW-0547">Nucleotide-binding</keyword>
<evidence type="ECO:0000256" key="2">
    <source>
        <dbReference type="ARBA" id="ARBA00022741"/>
    </source>
</evidence>
<evidence type="ECO:0000313" key="6">
    <source>
        <dbReference type="Proteomes" id="UP001296873"/>
    </source>
</evidence>
<evidence type="ECO:0000313" key="5">
    <source>
        <dbReference type="EMBL" id="MBK1669802.1"/>
    </source>
</evidence>
<dbReference type="EMBL" id="NRRL01000062">
    <property type="protein sequence ID" value="MBK1669802.1"/>
    <property type="molecule type" value="Genomic_DNA"/>
</dbReference>
<dbReference type="CDD" id="cd01127">
    <property type="entry name" value="TrwB_TraG_TraD_VirD4"/>
    <property type="match status" value="1"/>
</dbReference>
<sequence length="817" mass="88513">MLNLAEYRRRPALLADYLPWACLVAPGVVLNKDGSFQRSARFRGPDLESATEAELVATCARINNVLRRFGSGWALFFEAERRPARAYPGSTFPDPASRLVDAERRAAFTEADALFESGYVLTFVYLPPAETVNRAERLLVERPEGGGPGVDYRAHLETFVQTSDRALDLLGQLMPEVAPLDDAETLTYLHACVSDRRHRLSVPEIPAYLDAVLVDTPLTGGLAPRLGAAHLRVVTVLGYPGATTPGILDALNHLGFAYRWTTRFIPLDKAAAERILKRTRRQWFAKRKSIAAILKEVLTNEPSALVDTDADTKTADADAALQELGADLVAYGYLTTTLVVWDVDLDAVAAKVRAVQRVIDGRGFATIAESANAVEAWLASLPGHVYANVRQAPVNTLNLAHMMPLSATWAGPARNAHLDGPPLITVRTEETTPFRLVTHVGDVGHTLVVGPTGAGKSVLLALMALQFRRYPDARITIFDNGGSARAAVLAMGGAWFDLGTADAGGLAFQPLARIDLTSERVFAQDWVLGLLAHEGIDVTPEVKDAVWSALTNLAAAPWPERTLTGLATLLQQGALRQALQPYTLEGPYGRLLDADDDRLSLGAVQGFEMAELMHQAGAVLPVLTYLFHRLEAQFDGTPALLILDEAWLFLDNPAFAARIREWLKTLRKQNVAVVFATQALADVAESSIAPAIIESCPTRIFLPNDRAGEPQARAVYEAFGLNARQIEILARAVPKRDYYVQSRQGNRLIDLALGPIGLAFAAASAQPDHALMDALLADDGAEPFAAKWLRAKGLDWAADLIADDTPMAEEPADAPPA</sequence>
<evidence type="ECO:0000256" key="3">
    <source>
        <dbReference type="ARBA" id="ARBA00022840"/>
    </source>
</evidence>
<dbReference type="Pfam" id="PF03135">
    <property type="entry name" value="CagE_TrbE_VirB"/>
    <property type="match status" value="1"/>
</dbReference>
<dbReference type="Proteomes" id="UP001296873">
    <property type="component" value="Unassembled WGS sequence"/>
</dbReference>
<protein>
    <submittedName>
        <fullName evidence="5">Conjugal transfer protein TrbE</fullName>
    </submittedName>
</protein>
<dbReference type="InterPro" id="IPR027417">
    <property type="entry name" value="P-loop_NTPase"/>
</dbReference>